<reference evidence="1 2" key="1">
    <citation type="submission" date="2019-03" db="EMBL/GenBank/DDBJ databases">
        <title>Genomic Encyclopedia of Archaeal and Bacterial Type Strains, Phase II (KMG-II): from individual species to whole genera.</title>
        <authorList>
            <person name="Goeker M."/>
        </authorList>
    </citation>
    <scope>NUCLEOTIDE SEQUENCE [LARGE SCALE GENOMIC DNA]</scope>
    <source>
        <strain evidence="1 2">DSM 45499</strain>
    </source>
</reference>
<gene>
    <name evidence="1" type="ORF">CLV71_104489</name>
</gene>
<dbReference type="Proteomes" id="UP000294927">
    <property type="component" value="Unassembled WGS sequence"/>
</dbReference>
<evidence type="ECO:0000313" key="2">
    <source>
        <dbReference type="Proteomes" id="UP000294927"/>
    </source>
</evidence>
<sequence>MRLPPCFVCGQRVGLSGDWPSTFDEGQATELLAHAPSEERSVVDPKDGKSYWVGHAGCTGLHLRTFERSGSELLDRLKRQANRHLRAQRNAELRSSAAVRCEVCGQPLRLRFFGKVDAVVVVGSGFGDLALACQSCGRVHCINCASKESPRASCYWCGKPVSILLRE</sequence>
<organism evidence="1 2">
    <name type="scientific">Actinophytocola oryzae</name>
    <dbReference type="NCBI Taxonomy" id="502181"/>
    <lineage>
        <taxon>Bacteria</taxon>
        <taxon>Bacillati</taxon>
        <taxon>Actinomycetota</taxon>
        <taxon>Actinomycetes</taxon>
        <taxon>Pseudonocardiales</taxon>
        <taxon>Pseudonocardiaceae</taxon>
    </lineage>
</organism>
<evidence type="ECO:0000313" key="1">
    <source>
        <dbReference type="EMBL" id="TDV54020.1"/>
    </source>
</evidence>
<dbReference type="AlphaFoldDB" id="A0A4R7VVH9"/>
<protein>
    <submittedName>
        <fullName evidence="1">Uncharacterized protein</fullName>
    </submittedName>
</protein>
<comment type="caution">
    <text evidence="1">The sequence shown here is derived from an EMBL/GenBank/DDBJ whole genome shotgun (WGS) entry which is preliminary data.</text>
</comment>
<keyword evidence="2" id="KW-1185">Reference proteome</keyword>
<name>A0A4R7VVH9_9PSEU</name>
<proteinExistence type="predicted"/>
<accession>A0A4R7VVH9</accession>
<dbReference type="EMBL" id="SOCP01000004">
    <property type="protein sequence ID" value="TDV54020.1"/>
    <property type="molecule type" value="Genomic_DNA"/>
</dbReference>